<sequence>MKPAPLPANESARLKALASYNILDTLPEQTYDDIVRTASEICRTPIAAINLIDTDRQWTKAKKRLADGDIPRIHSFCAHTILKPDEPLIVQDARLDERFADNPLTTGAPYVIFYAGIPLTDPDGYALGSLCVVDSRPRTLTDNQILSLKTLAKLVNAYLTLHRTRLELAEHQRQIEIVRERKARFRLFIANTLEPNILSIQANTQRMAKLVTRDDQLLPLNTIKDACDQIKKGTSLLS</sequence>
<keyword evidence="3" id="KW-1185">Reference proteome</keyword>
<dbReference type="PANTHER" id="PTHR43102">
    <property type="entry name" value="SLR1143 PROTEIN"/>
    <property type="match status" value="1"/>
</dbReference>
<organism evidence="2 3">
    <name type="scientific">Arsenicibacter rosenii</name>
    <dbReference type="NCBI Taxonomy" id="1750698"/>
    <lineage>
        <taxon>Bacteria</taxon>
        <taxon>Pseudomonadati</taxon>
        <taxon>Bacteroidota</taxon>
        <taxon>Cytophagia</taxon>
        <taxon>Cytophagales</taxon>
        <taxon>Spirosomataceae</taxon>
        <taxon>Arsenicibacter</taxon>
    </lineage>
</organism>
<name>A0A1S2VFT0_9BACT</name>
<dbReference type="InterPro" id="IPR003018">
    <property type="entry name" value="GAF"/>
</dbReference>
<dbReference type="SUPFAM" id="SSF55781">
    <property type="entry name" value="GAF domain-like"/>
    <property type="match status" value="1"/>
</dbReference>
<dbReference type="Gene3D" id="3.30.450.40">
    <property type="match status" value="1"/>
</dbReference>
<evidence type="ECO:0000313" key="2">
    <source>
        <dbReference type="EMBL" id="OIN57572.1"/>
    </source>
</evidence>
<dbReference type="InterPro" id="IPR029016">
    <property type="entry name" value="GAF-like_dom_sf"/>
</dbReference>
<evidence type="ECO:0000259" key="1">
    <source>
        <dbReference type="SMART" id="SM00065"/>
    </source>
</evidence>
<gene>
    <name evidence="2" type="ORF">BLX24_18985</name>
</gene>
<proteinExistence type="predicted"/>
<accession>A0A1S2VFT0</accession>
<evidence type="ECO:0000313" key="3">
    <source>
        <dbReference type="Proteomes" id="UP000181790"/>
    </source>
</evidence>
<protein>
    <recommendedName>
        <fullName evidence="1">GAF domain-containing protein</fullName>
    </recommendedName>
</protein>
<dbReference type="OrthoDB" id="9811889at2"/>
<reference evidence="2 3" key="1">
    <citation type="submission" date="2016-10" db="EMBL/GenBank/DDBJ databases">
        <title>Arsenicibacter rosenii gen. nov., sp. nov., an efficient arsenic-methylating bacterium isolated from an arsenic-contaminated paddy soil.</title>
        <authorList>
            <person name="Huang K."/>
        </authorList>
    </citation>
    <scope>NUCLEOTIDE SEQUENCE [LARGE SCALE GENOMIC DNA]</scope>
    <source>
        <strain evidence="2 3">SM-1</strain>
    </source>
</reference>
<dbReference type="Proteomes" id="UP000181790">
    <property type="component" value="Unassembled WGS sequence"/>
</dbReference>
<dbReference type="EMBL" id="MORL01000011">
    <property type="protein sequence ID" value="OIN57572.1"/>
    <property type="molecule type" value="Genomic_DNA"/>
</dbReference>
<dbReference type="RefSeq" id="WP_071504777.1">
    <property type="nucleotide sequence ID" value="NZ_MORL01000011.1"/>
</dbReference>
<feature type="domain" description="GAF" evidence="1">
    <location>
        <begin position="26"/>
        <end position="169"/>
    </location>
</feature>
<dbReference type="Pfam" id="PF01590">
    <property type="entry name" value="GAF"/>
    <property type="match status" value="1"/>
</dbReference>
<dbReference type="PANTHER" id="PTHR43102:SF2">
    <property type="entry name" value="GAF DOMAIN-CONTAINING PROTEIN"/>
    <property type="match status" value="1"/>
</dbReference>
<dbReference type="SMART" id="SM00065">
    <property type="entry name" value="GAF"/>
    <property type="match status" value="1"/>
</dbReference>
<comment type="caution">
    <text evidence="2">The sequence shown here is derived from an EMBL/GenBank/DDBJ whole genome shotgun (WGS) entry which is preliminary data.</text>
</comment>
<dbReference type="AlphaFoldDB" id="A0A1S2VFT0"/>